<evidence type="ECO:0008006" key="5">
    <source>
        <dbReference type="Google" id="ProtNLM"/>
    </source>
</evidence>
<evidence type="ECO:0000256" key="2">
    <source>
        <dbReference type="SAM" id="Phobius"/>
    </source>
</evidence>
<keyword evidence="2" id="KW-1133">Transmembrane helix</keyword>
<feature type="region of interest" description="Disordered" evidence="1">
    <location>
        <begin position="113"/>
        <end position="132"/>
    </location>
</feature>
<dbReference type="EMBL" id="MU853783">
    <property type="protein sequence ID" value="KAK3941393.1"/>
    <property type="molecule type" value="Genomic_DNA"/>
</dbReference>
<feature type="region of interest" description="Disordered" evidence="1">
    <location>
        <begin position="142"/>
        <end position="169"/>
    </location>
</feature>
<sequence>MEPTPSPKPYSSPQQYTSPHEYQDGLIPTEGAAGSYPEVVTAATSKPLPTISDQNTYHQPPWTNNDYPQSTFAAPPSKQVSTLKRALVATVVIAVAIIAVLAGILGGVASGSIKTSGNSSSNPQAASNQSVVTTTATVAAPGATGAGTGTSASGTSATPTPSTSTISTPSGVVTVECPSADNLNYTAPGTQRVFRRMCDVNFSGGEGDLGLQSTVYLNIQDCMDECALHSDCVGVVWNPSPQCWLKQFMGIKTADKGSESAMLWQ</sequence>
<accession>A0AAN6NBU7</accession>
<evidence type="ECO:0000256" key="1">
    <source>
        <dbReference type="SAM" id="MobiDB-lite"/>
    </source>
</evidence>
<dbReference type="Gene3D" id="3.50.4.10">
    <property type="entry name" value="Hepatocyte Growth Factor"/>
    <property type="match status" value="1"/>
</dbReference>
<feature type="compositionally biased region" description="Pro residues" evidence="1">
    <location>
        <begin position="1"/>
        <end position="10"/>
    </location>
</feature>
<feature type="region of interest" description="Disordered" evidence="1">
    <location>
        <begin position="48"/>
        <end position="75"/>
    </location>
</feature>
<keyword evidence="2" id="KW-0472">Membrane</keyword>
<dbReference type="Proteomes" id="UP001303473">
    <property type="component" value="Unassembled WGS sequence"/>
</dbReference>
<feature type="transmembrane region" description="Helical" evidence="2">
    <location>
        <begin position="86"/>
        <end position="109"/>
    </location>
</feature>
<feature type="region of interest" description="Disordered" evidence="1">
    <location>
        <begin position="1"/>
        <end position="34"/>
    </location>
</feature>
<evidence type="ECO:0000313" key="4">
    <source>
        <dbReference type="Proteomes" id="UP001303473"/>
    </source>
</evidence>
<proteinExistence type="predicted"/>
<reference evidence="4" key="1">
    <citation type="journal article" date="2023" name="Mol. Phylogenet. Evol.">
        <title>Genome-scale phylogeny and comparative genomics of the fungal order Sordariales.</title>
        <authorList>
            <person name="Hensen N."/>
            <person name="Bonometti L."/>
            <person name="Westerberg I."/>
            <person name="Brannstrom I.O."/>
            <person name="Guillou S."/>
            <person name="Cros-Aarteil S."/>
            <person name="Calhoun S."/>
            <person name="Haridas S."/>
            <person name="Kuo A."/>
            <person name="Mondo S."/>
            <person name="Pangilinan J."/>
            <person name="Riley R."/>
            <person name="LaButti K."/>
            <person name="Andreopoulos B."/>
            <person name="Lipzen A."/>
            <person name="Chen C."/>
            <person name="Yan M."/>
            <person name="Daum C."/>
            <person name="Ng V."/>
            <person name="Clum A."/>
            <person name="Steindorff A."/>
            <person name="Ohm R.A."/>
            <person name="Martin F."/>
            <person name="Silar P."/>
            <person name="Natvig D.O."/>
            <person name="Lalanne C."/>
            <person name="Gautier V."/>
            <person name="Ament-Velasquez S.L."/>
            <person name="Kruys A."/>
            <person name="Hutchinson M.I."/>
            <person name="Powell A.J."/>
            <person name="Barry K."/>
            <person name="Miller A.N."/>
            <person name="Grigoriev I.V."/>
            <person name="Debuchy R."/>
            <person name="Gladieux P."/>
            <person name="Hiltunen Thoren M."/>
            <person name="Johannesson H."/>
        </authorList>
    </citation>
    <scope>NUCLEOTIDE SEQUENCE [LARGE SCALE GENOMIC DNA]</scope>
    <source>
        <strain evidence="4">CBS 340.73</strain>
    </source>
</reference>
<gene>
    <name evidence="3" type="ORF">QBC46DRAFT_382601</name>
</gene>
<comment type="caution">
    <text evidence="3">The sequence shown here is derived from an EMBL/GenBank/DDBJ whole genome shotgun (WGS) entry which is preliminary data.</text>
</comment>
<protein>
    <recommendedName>
        <fullName evidence="5">Apple domain-containing protein</fullName>
    </recommendedName>
</protein>
<evidence type="ECO:0000313" key="3">
    <source>
        <dbReference type="EMBL" id="KAK3941393.1"/>
    </source>
</evidence>
<organism evidence="3 4">
    <name type="scientific">Diplogelasinospora grovesii</name>
    <dbReference type="NCBI Taxonomy" id="303347"/>
    <lineage>
        <taxon>Eukaryota</taxon>
        <taxon>Fungi</taxon>
        <taxon>Dikarya</taxon>
        <taxon>Ascomycota</taxon>
        <taxon>Pezizomycotina</taxon>
        <taxon>Sordariomycetes</taxon>
        <taxon>Sordariomycetidae</taxon>
        <taxon>Sordariales</taxon>
        <taxon>Diplogelasinosporaceae</taxon>
        <taxon>Diplogelasinospora</taxon>
    </lineage>
</organism>
<dbReference type="AlphaFoldDB" id="A0AAN6NBU7"/>
<feature type="compositionally biased region" description="Polar residues" evidence="1">
    <location>
        <begin position="51"/>
        <end position="75"/>
    </location>
</feature>
<keyword evidence="2" id="KW-0812">Transmembrane</keyword>
<name>A0AAN6NBU7_9PEZI</name>
<keyword evidence="4" id="KW-1185">Reference proteome</keyword>